<dbReference type="EMBL" id="CAVMJV010000004">
    <property type="protein sequence ID" value="CAK5022449.1"/>
    <property type="molecule type" value="Genomic_DNA"/>
</dbReference>
<proteinExistence type="predicted"/>
<protein>
    <submittedName>
        <fullName evidence="1">Uncharacterized protein</fullName>
    </submittedName>
</protein>
<evidence type="ECO:0000313" key="1">
    <source>
        <dbReference type="EMBL" id="CAK5022449.1"/>
    </source>
</evidence>
<dbReference type="Proteomes" id="UP001497535">
    <property type="component" value="Unassembled WGS sequence"/>
</dbReference>
<sequence>MSYNEGTTNLFYQNFKETGLPFTFVMLITVRWIVSMFGCLLNLSLVYITIRTKSLHSTCNILIATNALCTAIFEPTLSIGLIIAISGINFIKVNTCFYLQFLPAFFGNLTLATMLAIGFDRVINILFASFWMNLQSRPFKYLFSLMSACIIYSCFQIWQLFLISTEHPYVHVICSSPGEVQQGERGKFLYFVNLFANIILLFEYIILWIVFKIYQNKLCKHLFFLLNLESVPSQTTSIFTRRILRSLTTLTCLIIVCWVLNSIVRLLLPLIGLSPQLLIYTTFSFSFLPICAMAANGPVLFLLSYEYRQAYAKQFPHILHSYVGSYGDGNPGVSPVHILNLRTAVVAPQPTNNNNFNSVVQNLAREYI</sequence>
<keyword evidence="2" id="KW-1185">Reference proteome</keyword>
<organism evidence="1 2">
    <name type="scientific">Meloidogyne enterolobii</name>
    <name type="common">Root-knot nematode worm</name>
    <name type="synonym">Meloidogyne mayaguensis</name>
    <dbReference type="NCBI Taxonomy" id="390850"/>
    <lineage>
        <taxon>Eukaryota</taxon>
        <taxon>Metazoa</taxon>
        <taxon>Ecdysozoa</taxon>
        <taxon>Nematoda</taxon>
        <taxon>Chromadorea</taxon>
        <taxon>Rhabditida</taxon>
        <taxon>Tylenchina</taxon>
        <taxon>Tylenchomorpha</taxon>
        <taxon>Tylenchoidea</taxon>
        <taxon>Meloidogynidae</taxon>
        <taxon>Meloidogyninae</taxon>
        <taxon>Meloidogyne</taxon>
    </lineage>
</organism>
<name>A0ACB0XXD8_MELEN</name>
<gene>
    <name evidence="1" type="ORF">MENTE1834_LOCUS4908</name>
</gene>
<evidence type="ECO:0000313" key="2">
    <source>
        <dbReference type="Proteomes" id="UP001497535"/>
    </source>
</evidence>
<comment type="caution">
    <text evidence="1">The sequence shown here is derived from an EMBL/GenBank/DDBJ whole genome shotgun (WGS) entry which is preliminary data.</text>
</comment>
<accession>A0ACB0XXD8</accession>
<reference evidence="1" key="1">
    <citation type="submission" date="2023-11" db="EMBL/GenBank/DDBJ databases">
        <authorList>
            <person name="Poullet M."/>
        </authorList>
    </citation>
    <scope>NUCLEOTIDE SEQUENCE</scope>
    <source>
        <strain evidence="1">E1834</strain>
    </source>
</reference>